<feature type="domain" description="FlgD/Vpr Ig-like" evidence="2">
    <location>
        <begin position="110"/>
        <end position="159"/>
    </location>
</feature>
<dbReference type="InterPro" id="IPR025965">
    <property type="entry name" value="FlgD/Vpr_Ig-like"/>
</dbReference>
<name>A0A7C3F1E2_UNCW3</name>
<evidence type="ECO:0000256" key="1">
    <source>
        <dbReference type="SAM" id="SignalP"/>
    </source>
</evidence>
<comment type="caution">
    <text evidence="3">The sequence shown here is derived from an EMBL/GenBank/DDBJ whole genome shotgun (WGS) entry which is preliminary data.</text>
</comment>
<accession>A0A7C3F1E2</accession>
<dbReference type="AlphaFoldDB" id="A0A7C3F1E2"/>
<dbReference type="EMBL" id="DSTU01000003">
    <property type="protein sequence ID" value="HFJ53467.1"/>
    <property type="molecule type" value="Genomic_DNA"/>
</dbReference>
<evidence type="ECO:0000259" key="2">
    <source>
        <dbReference type="Pfam" id="PF13860"/>
    </source>
</evidence>
<reference evidence="3" key="1">
    <citation type="journal article" date="2020" name="mSystems">
        <title>Genome- and Community-Level Interaction Insights into Carbon Utilization and Element Cycling Functions of Hydrothermarchaeota in Hydrothermal Sediment.</title>
        <authorList>
            <person name="Zhou Z."/>
            <person name="Liu Y."/>
            <person name="Xu W."/>
            <person name="Pan J."/>
            <person name="Luo Z.H."/>
            <person name="Li M."/>
        </authorList>
    </citation>
    <scope>NUCLEOTIDE SEQUENCE [LARGE SCALE GENOMIC DNA]</scope>
    <source>
        <strain evidence="3">SpSt-465</strain>
    </source>
</reference>
<keyword evidence="1" id="KW-0732">Signal</keyword>
<dbReference type="NCBIfam" id="TIGR04183">
    <property type="entry name" value="Por_Secre_tail"/>
    <property type="match status" value="1"/>
</dbReference>
<feature type="chain" id="PRO_5027917746" evidence="1">
    <location>
        <begin position="23"/>
        <end position="177"/>
    </location>
</feature>
<proteinExistence type="predicted"/>
<evidence type="ECO:0000313" key="3">
    <source>
        <dbReference type="EMBL" id="HFJ53467.1"/>
    </source>
</evidence>
<dbReference type="Gene3D" id="2.60.40.4070">
    <property type="match status" value="1"/>
</dbReference>
<sequence length="177" mass="19275">MKRGFFILLLLTAVLSAQPFHCDWQVVAGGGGIMSGNYRCGATIGQTATGRMTGPNLLALVGFWQPEPATGLEERQQFDQQAVTPLVTRLYQPAPNPFFRRTQVCYSLAEAGPVSLQVLDLSGRVVRTLVNAIQKPGVYRLVWDGRDGSGRALAGGVYFCRFSAGAHRQTTKLLFGR</sequence>
<feature type="signal peptide" evidence="1">
    <location>
        <begin position="1"/>
        <end position="22"/>
    </location>
</feature>
<organism evidence="3">
    <name type="scientific">candidate division WOR-3 bacterium</name>
    <dbReference type="NCBI Taxonomy" id="2052148"/>
    <lineage>
        <taxon>Bacteria</taxon>
        <taxon>Bacteria division WOR-3</taxon>
    </lineage>
</organism>
<protein>
    <submittedName>
        <fullName evidence="3">T9SS type A sorting domain-containing protein</fullName>
    </submittedName>
</protein>
<gene>
    <name evidence="3" type="ORF">ENS16_02095</name>
</gene>
<dbReference type="InterPro" id="IPR026444">
    <property type="entry name" value="Secre_tail"/>
</dbReference>
<dbReference type="Pfam" id="PF13860">
    <property type="entry name" value="FlgD_ig"/>
    <property type="match status" value="1"/>
</dbReference>